<protein>
    <submittedName>
        <fullName evidence="3">AAA family ATPase</fullName>
    </submittedName>
</protein>
<dbReference type="Gene3D" id="3.30.565.60">
    <property type="match status" value="1"/>
</dbReference>
<dbReference type="InterPro" id="IPR038461">
    <property type="entry name" value="Schlafen_AlbA_2_dom_sf"/>
</dbReference>
<evidence type="ECO:0000313" key="4">
    <source>
        <dbReference type="Proteomes" id="UP000288405"/>
    </source>
</evidence>
<reference evidence="3 4" key="1">
    <citation type="journal article" date="2011" name="Front. Microbiol.">
        <title>Genomic signatures of strain selection and enhancement in Bacillus atrophaeus var. globigii, a historical biowarfare simulant.</title>
        <authorList>
            <person name="Gibbons H.S."/>
            <person name="Broomall S.M."/>
            <person name="McNew L.A."/>
            <person name="Daligault H."/>
            <person name="Chapman C."/>
            <person name="Bruce D."/>
            <person name="Karavis M."/>
            <person name="Krepps M."/>
            <person name="McGregor P.A."/>
            <person name="Hong C."/>
            <person name="Park K.H."/>
            <person name="Akmal A."/>
            <person name="Feldman A."/>
            <person name="Lin J.S."/>
            <person name="Chang W.E."/>
            <person name="Higgs B.W."/>
            <person name="Demirev P."/>
            <person name="Lindquist J."/>
            <person name="Liem A."/>
            <person name="Fochler E."/>
            <person name="Read T.D."/>
            <person name="Tapia R."/>
            <person name="Johnson S."/>
            <person name="Bishop-Lilly K.A."/>
            <person name="Detter C."/>
            <person name="Han C."/>
            <person name="Sozhamannan S."/>
            <person name="Rosenzweig C.N."/>
            <person name="Skowronski E.W."/>
        </authorList>
    </citation>
    <scope>NUCLEOTIDE SEQUENCE [LARGE SCALE GENOMIC DNA]</scope>
    <source>
        <strain evidence="3 4">GYP-17</strain>
    </source>
</reference>
<evidence type="ECO:0000313" key="3">
    <source>
        <dbReference type="EMBL" id="RUO35710.1"/>
    </source>
</evidence>
<dbReference type="InterPro" id="IPR007421">
    <property type="entry name" value="Schlafen_AlbA_2_dom"/>
</dbReference>
<dbReference type="Gene3D" id="3.30.950.30">
    <property type="entry name" value="Schlafen, AAA domain"/>
    <property type="match status" value="1"/>
</dbReference>
<dbReference type="Proteomes" id="UP000288405">
    <property type="component" value="Unassembled WGS sequence"/>
</dbReference>
<dbReference type="PANTHER" id="PTHR30595">
    <property type="entry name" value="GLPR-RELATED TRANSCRIPTIONAL REPRESSOR"/>
    <property type="match status" value="1"/>
</dbReference>
<name>A0A432WPH5_9GAMM</name>
<sequence>MRIDNELTIISELKESNELEFKRAQSELPTDFWPTYSAFANTNGGIILLGITEIGAGKHKSIEVTGVKNPETILKQLFDQLNNSQKVSCNLLTDESVEKIIIDEKVILKISIPKADRKLRPVFIKQNPKLGTYVRHHEGDYQITGEALQRMYAEQGSESRDAQLLRKFDLSDLDKDTLQRYRQQFSSRNPEHPFNGLENKEFLRQLGGWKIDRETGEEGLTLAGLLMFGRAASIKDHLSHFHLDYLEREEADRTSRYIDRVTIDGTWSGNLFDFYLKVYRKLTENLKITFRIKEGTRSDSSPVHVAIREALVNTLAHADFACTKPVTVVKRPDMFGFRNPGLMRIPIERAIEGGLSDCRNSNIHDMFRMIGLSERLGSGVSSIYRSWSTQHWQPPKLYEMLDSEQTLLELRMIELVPAEILDELYQRFGESFHTLSSLDRTIIVTAACEKWVNHERVMQLTSEHSREVTLALPRLERNGFLTSTGSQKAKFYTLPGESVATVDEIFQGSQASRQTFEGSSEGLNASSEGLSSLGSHSNGEGDVSTPPRDSFGRLIIEGLDKPFIDDLNELHGEFRENLYQIAQKAHQTRKLSKDTMHELILKLCEEQYLSRTVLATLLSRSPDALRQSYLTQMIRNEILYYAFPQQPTHEKQGYIASPKKQ</sequence>
<feature type="domain" description="Schlafen AlbA-2" evidence="2">
    <location>
        <begin position="15"/>
        <end position="141"/>
    </location>
</feature>
<accession>A0A432WPH5</accession>
<keyword evidence="4" id="KW-1185">Reference proteome</keyword>
<dbReference type="OrthoDB" id="9768354at2"/>
<feature type="region of interest" description="Disordered" evidence="1">
    <location>
        <begin position="516"/>
        <end position="547"/>
    </location>
</feature>
<organism evidence="3 4">
    <name type="scientific">Aliidiomarina sanyensis</name>
    <dbReference type="NCBI Taxonomy" id="1249555"/>
    <lineage>
        <taxon>Bacteria</taxon>
        <taxon>Pseudomonadati</taxon>
        <taxon>Pseudomonadota</taxon>
        <taxon>Gammaproteobacteria</taxon>
        <taxon>Alteromonadales</taxon>
        <taxon>Idiomarinaceae</taxon>
        <taxon>Aliidiomarina</taxon>
    </lineage>
</organism>
<dbReference type="AlphaFoldDB" id="A0A432WPH5"/>
<dbReference type="InterPro" id="IPR038475">
    <property type="entry name" value="RecG_C_sf"/>
</dbReference>
<dbReference type="PANTHER" id="PTHR30595:SF6">
    <property type="entry name" value="SCHLAFEN ALBA-2 DOMAIN-CONTAINING PROTEIN"/>
    <property type="match status" value="1"/>
</dbReference>
<comment type="caution">
    <text evidence="3">The sequence shown here is derived from an EMBL/GenBank/DDBJ whole genome shotgun (WGS) entry which is preliminary data.</text>
</comment>
<dbReference type="Pfam" id="PF13749">
    <property type="entry name" value="HATPase_c_4"/>
    <property type="match status" value="1"/>
</dbReference>
<evidence type="ECO:0000256" key="1">
    <source>
        <dbReference type="SAM" id="MobiDB-lite"/>
    </source>
</evidence>
<evidence type="ECO:0000259" key="2">
    <source>
        <dbReference type="Pfam" id="PF04326"/>
    </source>
</evidence>
<dbReference type="EMBL" id="PIPM01000002">
    <property type="protein sequence ID" value="RUO35710.1"/>
    <property type="molecule type" value="Genomic_DNA"/>
</dbReference>
<proteinExistence type="predicted"/>
<feature type="compositionally biased region" description="Low complexity" evidence="1">
    <location>
        <begin position="517"/>
        <end position="541"/>
    </location>
</feature>
<gene>
    <name evidence="3" type="ORF">CWE11_02825</name>
</gene>
<dbReference type="Pfam" id="PF04326">
    <property type="entry name" value="SLFN_AlbA_2"/>
    <property type="match status" value="1"/>
</dbReference>
<dbReference type="RefSeq" id="WP_126776087.1">
    <property type="nucleotide sequence ID" value="NZ_PIPM01000002.1"/>
</dbReference>